<dbReference type="GO" id="GO:0051298">
    <property type="term" value="P:centrosome duplication"/>
    <property type="evidence" value="ECO:0000318"/>
    <property type="project" value="GO_Central"/>
</dbReference>
<feature type="domain" description="SAC3/GANP/THP3 conserved" evidence="1">
    <location>
        <begin position="39"/>
        <end position="335"/>
    </location>
</feature>
<dbReference type="FunFam" id="1.25.40.990:FF:000042">
    <property type="entry name" value="Predicted protein"/>
    <property type="match status" value="1"/>
</dbReference>
<dbReference type="KEGG" id="spu:579773"/>
<name>A0A7M7RDQ3_STRPU</name>
<dbReference type="EnsemblMetazoa" id="XM_779869">
    <property type="protein sequence ID" value="XP_784962"/>
    <property type="gene ID" value="LOC579773"/>
</dbReference>
<proteinExistence type="predicted"/>
<evidence type="ECO:0000259" key="1">
    <source>
        <dbReference type="Pfam" id="PF03399"/>
    </source>
</evidence>
<reference evidence="2" key="2">
    <citation type="submission" date="2021-01" db="UniProtKB">
        <authorList>
            <consortium name="EnsemblMetazoa"/>
        </authorList>
    </citation>
    <scope>IDENTIFICATION</scope>
</reference>
<accession>A0A7M7RDQ3</accession>
<dbReference type="InterPro" id="IPR045107">
    <property type="entry name" value="SAC3/GANP/THP3"/>
</dbReference>
<dbReference type="OrthoDB" id="264795at2759"/>
<dbReference type="PANTHER" id="PTHR12436:SF38">
    <property type="entry name" value="SAC3 DOMAIN-CONTAINING PROTEIN 1"/>
    <property type="match status" value="1"/>
</dbReference>
<dbReference type="OMA" id="IFTHAYN"/>
<evidence type="ECO:0000313" key="2">
    <source>
        <dbReference type="EnsemblMetazoa" id="XP_784962"/>
    </source>
</evidence>
<dbReference type="PANTHER" id="PTHR12436">
    <property type="entry name" value="80 KDA MCM3-ASSOCIATED PROTEIN"/>
    <property type="match status" value="1"/>
</dbReference>
<dbReference type="AlphaFoldDB" id="A0A7M7RDQ3"/>
<dbReference type="GO" id="GO:0005819">
    <property type="term" value="C:spindle"/>
    <property type="evidence" value="ECO:0000318"/>
    <property type="project" value="GO_Central"/>
</dbReference>
<evidence type="ECO:0000313" key="3">
    <source>
        <dbReference type="Proteomes" id="UP000007110"/>
    </source>
</evidence>
<dbReference type="InParanoid" id="A0A7M7RDQ3"/>
<dbReference type="Gene3D" id="1.25.40.990">
    <property type="match status" value="1"/>
</dbReference>
<dbReference type="GO" id="GO:0005813">
    <property type="term" value="C:centrosome"/>
    <property type="evidence" value="ECO:0000318"/>
    <property type="project" value="GO_Central"/>
</dbReference>
<dbReference type="GO" id="GO:0051225">
    <property type="term" value="P:spindle assembly"/>
    <property type="evidence" value="ECO:0000318"/>
    <property type="project" value="GO_Central"/>
</dbReference>
<protein>
    <recommendedName>
        <fullName evidence="1">SAC3/GANP/THP3 conserved domain-containing protein</fullName>
    </recommendedName>
</protein>
<keyword evidence="3" id="KW-1185">Reference proteome</keyword>
<dbReference type="GeneID" id="579773"/>
<dbReference type="RefSeq" id="XP_784962.2">
    <property type="nucleotide sequence ID" value="XM_779869.4"/>
</dbReference>
<sequence>MSYHPKSLIERLRDSLERNRLQEPYEEAEHAIAGECKDMCPLKEQKERERQRRLHFLEIVAGTERDRCPKVDHSLAIKEYSRPAAGKEEANPSDLRPPHVLLKVVNHIVQNVLTRNDLPWFKVYNFAFDRLRAVRQDLVIQRASGFECALILEQCVRFHIYSAYKLCAAPLSEFVPKINSDHTSECLKRLLYIYQLQRQEEDGECDETQRDAQIQMESCHVIFSLGSFNALFHVLSLPKYIRFSPRLINAVALTKAFWEGNFIRVKKLAARLSAIEMCCLHTHLQHIRSQALMTMNTAFSSRNLLFPSRVITDWLMFDEVEEAEDFCHHFGLDVKDGKVAFSKSCSLQDYKLPPKRPWCTYVNCQLEALTIPDIIEGAVR</sequence>
<dbReference type="Pfam" id="PF03399">
    <property type="entry name" value="SAC3_GANP"/>
    <property type="match status" value="1"/>
</dbReference>
<dbReference type="GO" id="GO:0005634">
    <property type="term" value="C:nucleus"/>
    <property type="evidence" value="ECO:0000318"/>
    <property type="project" value="GO_Central"/>
</dbReference>
<reference evidence="3" key="1">
    <citation type="submission" date="2015-02" db="EMBL/GenBank/DDBJ databases">
        <title>Genome sequencing for Strongylocentrotus purpuratus.</title>
        <authorList>
            <person name="Murali S."/>
            <person name="Liu Y."/>
            <person name="Vee V."/>
            <person name="English A."/>
            <person name="Wang M."/>
            <person name="Skinner E."/>
            <person name="Han Y."/>
            <person name="Muzny D.M."/>
            <person name="Worley K.C."/>
            <person name="Gibbs R.A."/>
        </authorList>
    </citation>
    <scope>NUCLEOTIDE SEQUENCE</scope>
</reference>
<organism evidence="2 3">
    <name type="scientific">Strongylocentrotus purpuratus</name>
    <name type="common">Purple sea urchin</name>
    <dbReference type="NCBI Taxonomy" id="7668"/>
    <lineage>
        <taxon>Eukaryota</taxon>
        <taxon>Metazoa</taxon>
        <taxon>Echinodermata</taxon>
        <taxon>Eleutherozoa</taxon>
        <taxon>Echinozoa</taxon>
        <taxon>Echinoidea</taxon>
        <taxon>Euechinoidea</taxon>
        <taxon>Echinacea</taxon>
        <taxon>Camarodonta</taxon>
        <taxon>Echinidea</taxon>
        <taxon>Strongylocentrotidae</taxon>
        <taxon>Strongylocentrotus</taxon>
    </lineage>
</organism>
<dbReference type="Proteomes" id="UP000007110">
    <property type="component" value="Unassembled WGS sequence"/>
</dbReference>
<dbReference type="InterPro" id="IPR005062">
    <property type="entry name" value="SAC3/GANP/THP3_conserved"/>
</dbReference>